<dbReference type="Pfam" id="PF01234">
    <property type="entry name" value="NNMT_PNMT_TEMT"/>
    <property type="match status" value="1"/>
</dbReference>
<protein>
    <submittedName>
        <fullName evidence="5">Uncharacterized protein</fullName>
    </submittedName>
</protein>
<dbReference type="Gene3D" id="3.40.50.150">
    <property type="entry name" value="Vaccinia Virus protein VP39"/>
    <property type="match status" value="1"/>
</dbReference>
<dbReference type="SUPFAM" id="SSF53335">
    <property type="entry name" value="S-adenosyl-L-methionine-dependent methyltransferases"/>
    <property type="match status" value="1"/>
</dbReference>
<keyword evidence="4" id="KW-0949">S-adenosyl-L-methionine</keyword>
<keyword evidence="6" id="KW-1185">Reference proteome</keyword>
<dbReference type="GO" id="GO:0032259">
    <property type="term" value="P:methylation"/>
    <property type="evidence" value="ECO:0007669"/>
    <property type="project" value="UniProtKB-KW"/>
</dbReference>
<evidence type="ECO:0000256" key="4">
    <source>
        <dbReference type="ARBA" id="ARBA00022691"/>
    </source>
</evidence>
<evidence type="ECO:0000256" key="2">
    <source>
        <dbReference type="ARBA" id="ARBA00022603"/>
    </source>
</evidence>
<evidence type="ECO:0000313" key="5">
    <source>
        <dbReference type="Ensembl" id="ENSLLEP00000048517.1"/>
    </source>
</evidence>
<sequence>MTQSTLTYYPSDDFDQKKLQETLFSPLEDIDIYEELVIFPLKQFKKIAAVASGETFIDFSLSNVFQLELFTNGFNNINILRASDSSIEDVKKWMKKEQAASVSSQIVAALVGSSDWKENVESLRQKNPQIVKWDTEKGDPTKPFQLKEADCVVCMFILDLISKTPEDFHSNILKIASMLGVGKRFFLCGLLNCTHITINGLSLRVLPYDDHMVRRALLKAGIFVLNFDMKRSNVKSNIVKCTVYYSDHSKRLIQRASKF</sequence>
<dbReference type="GO" id="GO:0008170">
    <property type="term" value="F:N-methyltransferase activity"/>
    <property type="evidence" value="ECO:0007669"/>
    <property type="project" value="TreeGrafter"/>
</dbReference>
<dbReference type="AlphaFoldDB" id="A0A8C5WMD2"/>
<reference evidence="5" key="1">
    <citation type="submission" date="2025-08" db="UniProtKB">
        <authorList>
            <consortium name="Ensembl"/>
        </authorList>
    </citation>
    <scope>IDENTIFICATION</scope>
</reference>
<dbReference type="InterPro" id="IPR000940">
    <property type="entry name" value="NNMT_TEMT_trans"/>
</dbReference>
<keyword evidence="3" id="KW-0808">Transferase</keyword>
<dbReference type="PANTHER" id="PTHR10867:SF45">
    <property type="entry name" value="LOC100127826 PROTEIN"/>
    <property type="match status" value="1"/>
</dbReference>
<dbReference type="PANTHER" id="PTHR10867">
    <property type="entry name" value="NNMT/PNMT/TEMT FAMILY MEMBER"/>
    <property type="match status" value="1"/>
</dbReference>
<evidence type="ECO:0000313" key="6">
    <source>
        <dbReference type="Proteomes" id="UP000694569"/>
    </source>
</evidence>
<dbReference type="Ensembl" id="ENSLLET00000050411.1">
    <property type="protein sequence ID" value="ENSLLEP00000048517.1"/>
    <property type="gene ID" value="ENSLLEG00000030583.1"/>
</dbReference>
<proteinExistence type="inferred from homology"/>
<evidence type="ECO:0000256" key="1">
    <source>
        <dbReference type="ARBA" id="ARBA00007996"/>
    </source>
</evidence>
<organism evidence="5 6">
    <name type="scientific">Leptobrachium leishanense</name>
    <name type="common">Leishan spiny toad</name>
    <dbReference type="NCBI Taxonomy" id="445787"/>
    <lineage>
        <taxon>Eukaryota</taxon>
        <taxon>Metazoa</taxon>
        <taxon>Chordata</taxon>
        <taxon>Craniata</taxon>
        <taxon>Vertebrata</taxon>
        <taxon>Euteleostomi</taxon>
        <taxon>Amphibia</taxon>
        <taxon>Batrachia</taxon>
        <taxon>Anura</taxon>
        <taxon>Pelobatoidea</taxon>
        <taxon>Megophryidae</taxon>
        <taxon>Leptobrachium</taxon>
    </lineage>
</organism>
<dbReference type="GO" id="GO:0005829">
    <property type="term" value="C:cytosol"/>
    <property type="evidence" value="ECO:0007669"/>
    <property type="project" value="TreeGrafter"/>
</dbReference>
<dbReference type="GeneTree" id="ENSGT00390000011708"/>
<name>A0A8C5WMD2_9ANUR</name>
<keyword evidence="2" id="KW-0489">Methyltransferase</keyword>
<accession>A0A8C5WMD2</accession>
<evidence type="ECO:0000256" key="3">
    <source>
        <dbReference type="ARBA" id="ARBA00022679"/>
    </source>
</evidence>
<dbReference type="Proteomes" id="UP000694569">
    <property type="component" value="Unplaced"/>
</dbReference>
<reference evidence="5" key="2">
    <citation type="submission" date="2025-09" db="UniProtKB">
        <authorList>
            <consortium name="Ensembl"/>
        </authorList>
    </citation>
    <scope>IDENTIFICATION</scope>
</reference>
<comment type="similarity">
    <text evidence="1">Belongs to the class I-like SAM-binding methyltransferase superfamily. NNMT/PNMT/TEMT family.</text>
</comment>
<dbReference type="PROSITE" id="PS51681">
    <property type="entry name" value="SAM_MT_NNMT_PNMT_TEMT"/>
    <property type="match status" value="1"/>
</dbReference>
<dbReference type="InterPro" id="IPR029063">
    <property type="entry name" value="SAM-dependent_MTases_sf"/>
</dbReference>